<dbReference type="RefSeq" id="XP_012920120.1">
    <property type="nucleotide sequence ID" value="XM_013064666.2"/>
</dbReference>
<feature type="compositionally biased region" description="Basic residues" evidence="1">
    <location>
        <begin position="376"/>
        <end position="393"/>
    </location>
</feature>
<evidence type="ECO:0000313" key="2">
    <source>
        <dbReference type="Proteomes" id="UP000000715"/>
    </source>
</evidence>
<feature type="region of interest" description="Disordered" evidence="1">
    <location>
        <begin position="253"/>
        <end position="409"/>
    </location>
</feature>
<keyword evidence="2" id="KW-1185">Reference proteome</keyword>
<feature type="compositionally biased region" description="Basic residues" evidence="1">
    <location>
        <begin position="157"/>
        <end position="172"/>
    </location>
</feature>
<accession>A0A8U0TH90</accession>
<organism evidence="2 3">
    <name type="scientific">Mustela putorius furo</name>
    <name type="common">European domestic ferret</name>
    <name type="synonym">Mustela furo</name>
    <dbReference type="NCBI Taxonomy" id="9669"/>
    <lineage>
        <taxon>Eukaryota</taxon>
        <taxon>Metazoa</taxon>
        <taxon>Chordata</taxon>
        <taxon>Craniata</taxon>
        <taxon>Vertebrata</taxon>
        <taxon>Euteleostomi</taxon>
        <taxon>Mammalia</taxon>
        <taxon>Eutheria</taxon>
        <taxon>Laurasiatheria</taxon>
        <taxon>Carnivora</taxon>
        <taxon>Caniformia</taxon>
        <taxon>Musteloidea</taxon>
        <taxon>Mustelidae</taxon>
        <taxon>Mustelinae</taxon>
        <taxon>Mustela</taxon>
    </lineage>
</organism>
<reference evidence="3" key="1">
    <citation type="submission" date="2025-08" db="UniProtKB">
        <authorList>
            <consortium name="RefSeq"/>
        </authorList>
    </citation>
    <scope>IDENTIFICATION</scope>
    <source>
        <tissue evidence="3">Brain</tissue>
    </source>
</reference>
<gene>
    <name evidence="3" type="primary">LOC106007425</name>
</gene>
<feature type="compositionally biased region" description="Polar residues" evidence="1">
    <location>
        <begin position="174"/>
        <end position="184"/>
    </location>
</feature>
<feature type="region of interest" description="Disordered" evidence="1">
    <location>
        <begin position="1"/>
        <end position="185"/>
    </location>
</feature>
<sequence length="469" mass="50710">MEPGSVRWLSSRRGPARSPEPLRETWTSLLGRERHQDIRDRAQSSERRSGAQAGLPARGPAGLVSEPARAETRCTGDNCRGSGPGPQSAPCTAPFTAAGTQRRSRRHGHRMPGEPTLLPESVLGTPAFPQHEPGQDVCLRSPSARQRGFPPFSGHCSRGRQCRKAPGGHRNPKGISTSRGTAPSATDRLFRWQRSTDAGQQRVGVPQGRHPRVMVLGHATATDVPGGHPSQRTLKTNLTAGKTFRIGRETDQPILRSGEPSSAACLVHGPPGQPRSDRWEHTRHTRQAHEVARGLSHVSPKAKPPALDSHRARRHPTASSADASKHEALLSSLHTRPHPPTRTQALRSVQTDGPARSADDTERNLCDTSPCFPASRRLRSRMKTRRKKHHKSASLRLKQGDGEAGLRGPLSWRWARPGRVRLPQACSPQRPRLPCSALGPGEGEVSSPRAVGSRGQPEALVACGSPAGL</sequence>
<feature type="compositionally biased region" description="Polar residues" evidence="1">
    <location>
        <begin position="341"/>
        <end position="351"/>
    </location>
</feature>
<feature type="region of interest" description="Disordered" evidence="1">
    <location>
        <begin position="426"/>
        <end position="469"/>
    </location>
</feature>
<proteinExistence type="predicted"/>
<dbReference type="AlphaFoldDB" id="A0A8U0TH90"/>
<feature type="compositionally biased region" description="Basic and acidic residues" evidence="1">
    <location>
        <begin position="275"/>
        <end position="292"/>
    </location>
</feature>
<dbReference type="KEGG" id="mpuf:106007425"/>
<evidence type="ECO:0000256" key="1">
    <source>
        <dbReference type="SAM" id="MobiDB-lite"/>
    </source>
</evidence>
<protein>
    <submittedName>
        <fullName evidence="3">Uncharacterized protein LOC106007425</fullName>
    </submittedName>
</protein>
<dbReference type="GeneID" id="106007425"/>
<evidence type="ECO:0000313" key="3">
    <source>
        <dbReference type="RefSeq" id="XP_012920120.1"/>
    </source>
</evidence>
<feature type="compositionally biased region" description="Basic and acidic residues" evidence="1">
    <location>
        <begin position="31"/>
        <end position="49"/>
    </location>
</feature>
<dbReference type="Proteomes" id="UP000000715">
    <property type="component" value="Unplaced"/>
</dbReference>
<name>A0A8U0TH90_MUSPF</name>